<reference evidence="9" key="3">
    <citation type="submission" date="2025-08" db="UniProtKB">
        <authorList>
            <consortium name="RefSeq"/>
        </authorList>
    </citation>
    <scope>IDENTIFICATION</scope>
    <source>
        <strain evidence="9">CBS 342.82</strain>
    </source>
</reference>
<dbReference type="OrthoDB" id="2985014at2759"/>
<feature type="transmembrane region" description="Helical" evidence="6">
    <location>
        <begin position="79"/>
        <end position="99"/>
    </location>
</feature>
<name>A0A6J3MAP8_9PEZI</name>
<evidence type="ECO:0000259" key="7">
    <source>
        <dbReference type="PROSITE" id="PS50850"/>
    </source>
</evidence>
<keyword evidence="4 6" id="KW-1133">Transmembrane helix</keyword>
<dbReference type="RefSeq" id="XP_033461740.1">
    <property type="nucleotide sequence ID" value="XM_033606995.1"/>
</dbReference>
<reference evidence="9" key="2">
    <citation type="submission" date="2020-04" db="EMBL/GenBank/DDBJ databases">
        <authorList>
            <consortium name="NCBI Genome Project"/>
        </authorList>
    </citation>
    <scope>NUCLEOTIDE SEQUENCE</scope>
    <source>
        <strain evidence="9">CBS 342.82</strain>
    </source>
</reference>
<feature type="transmembrane region" description="Helical" evidence="6">
    <location>
        <begin position="132"/>
        <end position="154"/>
    </location>
</feature>
<dbReference type="InterPro" id="IPR020846">
    <property type="entry name" value="MFS_dom"/>
</dbReference>
<dbReference type="GeneID" id="54364795"/>
<feature type="transmembrane region" description="Helical" evidence="6">
    <location>
        <begin position="270"/>
        <end position="293"/>
    </location>
</feature>
<feature type="transmembrane region" description="Helical" evidence="6">
    <location>
        <begin position="313"/>
        <end position="330"/>
    </location>
</feature>
<dbReference type="Proteomes" id="UP000504637">
    <property type="component" value="Unplaced"/>
</dbReference>
<gene>
    <name evidence="9" type="ORF">K489DRAFT_400533</name>
</gene>
<dbReference type="InterPro" id="IPR036259">
    <property type="entry name" value="MFS_trans_sf"/>
</dbReference>
<feature type="domain" description="Major facilitator superfamily (MFS) profile" evidence="7">
    <location>
        <begin position="40"/>
        <end position="455"/>
    </location>
</feature>
<evidence type="ECO:0000313" key="8">
    <source>
        <dbReference type="Proteomes" id="UP000504637"/>
    </source>
</evidence>
<reference evidence="9" key="1">
    <citation type="submission" date="2020-01" db="EMBL/GenBank/DDBJ databases">
        <authorList>
            <consortium name="DOE Joint Genome Institute"/>
            <person name="Haridas S."/>
            <person name="Albert R."/>
            <person name="Binder M."/>
            <person name="Bloem J."/>
            <person name="Labutti K."/>
            <person name="Salamov A."/>
            <person name="Andreopoulos B."/>
            <person name="Baker S.E."/>
            <person name="Barry K."/>
            <person name="Bills G."/>
            <person name="Bluhm B.H."/>
            <person name="Cannon C."/>
            <person name="Castanera R."/>
            <person name="Culley D.E."/>
            <person name="Daum C."/>
            <person name="Ezra D."/>
            <person name="Gonzalez J.B."/>
            <person name="Henrissat B."/>
            <person name="Kuo A."/>
            <person name="Liang C."/>
            <person name="Lipzen A."/>
            <person name="Lutzoni F."/>
            <person name="Magnuson J."/>
            <person name="Mondo S."/>
            <person name="Nolan M."/>
            <person name="Ohm R."/>
            <person name="Pangilinan J."/>
            <person name="Park H.-J."/>
            <person name="Ramirez L."/>
            <person name="Alfaro M."/>
            <person name="Sun H."/>
            <person name="Tritt A."/>
            <person name="Yoshinaga Y."/>
            <person name="Zwiers L.-H."/>
            <person name="Turgeon B.G."/>
            <person name="Goodwin S.B."/>
            <person name="Spatafora J.W."/>
            <person name="Crous P.W."/>
            <person name="Grigoriev I.V."/>
        </authorList>
    </citation>
    <scope>NUCLEOTIDE SEQUENCE</scope>
    <source>
        <strain evidence="9">CBS 342.82</strain>
    </source>
</reference>
<dbReference type="GO" id="GO:0016020">
    <property type="term" value="C:membrane"/>
    <property type="evidence" value="ECO:0007669"/>
    <property type="project" value="UniProtKB-SubCell"/>
</dbReference>
<feature type="transmembrane region" description="Helical" evidence="6">
    <location>
        <begin position="166"/>
        <end position="190"/>
    </location>
</feature>
<dbReference type="FunFam" id="1.20.1250.20:FF:000013">
    <property type="entry name" value="MFS general substrate transporter"/>
    <property type="match status" value="1"/>
</dbReference>
<dbReference type="AlphaFoldDB" id="A0A6J3MAP8"/>
<keyword evidence="8" id="KW-1185">Reference proteome</keyword>
<proteinExistence type="predicted"/>
<organism evidence="9">
    <name type="scientific">Dissoconium aciculare CBS 342.82</name>
    <dbReference type="NCBI Taxonomy" id="1314786"/>
    <lineage>
        <taxon>Eukaryota</taxon>
        <taxon>Fungi</taxon>
        <taxon>Dikarya</taxon>
        <taxon>Ascomycota</taxon>
        <taxon>Pezizomycotina</taxon>
        <taxon>Dothideomycetes</taxon>
        <taxon>Dothideomycetidae</taxon>
        <taxon>Mycosphaerellales</taxon>
        <taxon>Dissoconiaceae</taxon>
        <taxon>Dissoconium</taxon>
    </lineage>
</organism>
<dbReference type="InterPro" id="IPR011701">
    <property type="entry name" value="MFS"/>
</dbReference>
<evidence type="ECO:0000313" key="9">
    <source>
        <dbReference type="RefSeq" id="XP_033461740.1"/>
    </source>
</evidence>
<evidence type="ECO:0000256" key="2">
    <source>
        <dbReference type="ARBA" id="ARBA00022448"/>
    </source>
</evidence>
<dbReference type="FunFam" id="1.20.1250.20:FF:000018">
    <property type="entry name" value="MFS transporter permease"/>
    <property type="match status" value="1"/>
</dbReference>
<feature type="transmembrane region" description="Helical" evidence="6">
    <location>
        <begin position="337"/>
        <end position="356"/>
    </location>
</feature>
<dbReference type="Gene3D" id="1.20.1250.20">
    <property type="entry name" value="MFS general substrate transporter like domains"/>
    <property type="match status" value="2"/>
</dbReference>
<keyword evidence="2" id="KW-0813">Transport</keyword>
<dbReference type="GO" id="GO:0022857">
    <property type="term" value="F:transmembrane transporter activity"/>
    <property type="evidence" value="ECO:0007669"/>
    <property type="project" value="InterPro"/>
</dbReference>
<dbReference type="PANTHER" id="PTHR43791:SF48">
    <property type="entry name" value="TRANSPORTER, PUTATIVE (AFU_ORTHOLOGUE AFUA_4G01000)-RELATED"/>
    <property type="match status" value="1"/>
</dbReference>
<dbReference type="Pfam" id="PF07690">
    <property type="entry name" value="MFS_1"/>
    <property type="match status" value="1"/>
</dbReference>
<keyword evidence="5 6" id="KW-0472">Membrane</keyword>
<evidence type="ECO:0000256" key="3">
    <source>
        <dbReference type="ARBA" id="ARBA00022692"/>
    </source>
</evidence>
<protein>
    <submittedName>
        <fullName evidence="9">Pantothenate transporter</fullName>
    </submittedName>
</protein>
<dbReference type="PROSITE" id="PS50850">
    <property type="entry name" value="MFS"/>
    <property type="match status" value="1"/>
</dbReference>
<dbReference type="SUPFAM" id="SSF103473">
    <property type="entry name" value="MFS general substrate transporter"/>
    <property type="match status" value="1"/>
</dbReference>
<evidence type="ECO:0000256" key="4">
    <source>
        <dbReference type="ARBA" id="ARBA00022989"/>
    </source>
</evidence>
<evidence type="ECO:0000256" key="5">
    <source>
        <dbReference type="ARBA" id="ARBA00023136"/>
    </source>
</evidence>
<evidence type="ECO:0000256" key="6">
    <source>
        <dbReference type="SAM" id="Phobius"/>
    </source>
</evidence>
<accession>A0A6J3MAP8</accession>
<feature type="transmembrane region" description="Helical" evidence="6">
    <location>
        <begin position="106"/>
        <end position="126"/>
    </location>
</feature>
<evidence type="ECO:0000256" key="1">
    <source>
        <dbReference type="ARBA" id="ARBA00004141"/>
    </source>
</evidence>
<feature type="transmembrane region" description="Helical" evidence="6">
    <location>
        <begin position="430"/>
        <end position="449"/>
    </location>
</feature>
<dbReference type="PANTHER" id="PTHR43791">
    <property type="entry name" value="PERMEASE-RELATED"/>
    <property type="match status" value="1"/>
</dbReference>
<feature type="transmembrane region" description="Helical" evidence="6">
    <location>
        <begin position="362"/>
        <end position="386"/>
    </location>
</feature>
<comment type="subcellular location">
    <subcellularLocation>
        <location evidence="1">Membrane</location>
        <topology evidence="1">Multi-pass membrane protein</topology>
    </subcellularLocation>
</comment>
<feature type="transmembrane region" description="Helical" evidence="6">
    <location>
        <begin position="398"/>
        <end position="418"/>
    </location>
</feature>
<feature type="transmembrane region" description="Helical" evidence="6">
    <location>
        <begin position="202"/>
        <end position="221"/>
    </location>
</feature>
<keyword evidence="3 6" id="KW-0812">Transmembrane</keyword>
<sequence length="490" mass="54319">MTSNKSTPVSTQHDITADHLEADTSVLAAGSQPSISIAEEARLRPLLYLFCFIDRANIGNAKIAHLDTDLHLRGYDYNAILSVFFISYILFEIPSNLVCKITGPKIWLPILTLGFGVCTITMAFVTTRDQIMGVRFLLGVFEAGMLPGVAYYLSRWYRRHELSFRLALYIVASPLAGATGGLLASAIFTIDRIGTVTSWRMLFLVEGIITCGLALIGFFTITDNPESASWLSPAEKALARERVLSERIGSSDVLEKLHLKKVWRGMMNPVVLLTGFIFSLDNVTVAGLAFFLPTIVSTIYPQATVIEKQLYTVPPYIAGAIFTVLIPYLSTRFNTRVPIMISSAPFMMFGYILFLASTNPQVRYAATFFVTSSAFAFGALCPAHAAANVDSDSARASAIGLVVMLGSCGALISTWSFLPWDAPNYFIGNGLNLATTTAIFISGVCMLLWMRSDNRRRDRVEAEEMMKLSDEEKLSLECLEWRHPQWRWRI</sequence>